<comment type="caution">
    <text evidence="4">The sequence shown here is derived from an EMBL/GenBank/DDBJ whole genome shotgun (WGS) entry which is preliminary data.</text>
</comment>
<keyword evidence="2" id="KW-0472">Membrane</keyword>
<feature type="region of interest" description="Disordered" evidence="1">
    <location>
        <begin position="60"/>
        <end position="125"/>
    </location>
</feature>
<dbReference type="EMBL" id="JANAVB010039098">
    <property type="protein sequence ID" value="KAJ6800197.1"/>
    <property type="molecule type" value="Genomic_DNA"/>
</dbReference>
<name>A0AAX6HVR8_IRIPA</name>
<evidence type="ECO:0000313" key="5">
    <source>
        <dbReference type="Proteomes" id="UP001140949"/>
    </source>
</evidence>
<keyword evidence="5" id="KW-1185">Reference proteome</keyword>
<feature type="compositionally biased region" description="Low complexity" evidence="1">
    <location>
        <begin position="61"/>
        <end position="71"/>
    </location>
</feature>
<feature type="transmembrane region" description="Helical" evidence="2">
    <location>
        <begin position="139"/>
        <end position="162"/>
    </location>
</feature>
<protein>
    <submittedName>
        <fullName evidence="4">Uncharacterized protein</fullName>
    </submittedName>
</protein>
<feature type="transmembrane region" description="Helical" evidence="2">
    <location>
        <begin position="219"/>
        <end position="244"/>
    </location>
</feature>
<evidence type="ECO:0000256" key="1">
    <source>
        <dbReference type="SAM" id="MobiDB-lite"/>
    </source>
</evidence>
<feature type="transmembrane region" description="Helical" evidence="2">
    <location>
        <begin position="174"/>
        <end position="198"/>
    </location>
</feature>
<gene>
    <name evidence="3" type="ORF">M6B38_204595</name>
    <name evidence="4" type="ORF">M6B38_289060</name>
</gene>
<feature type="compositionally biased region" description="Basic and acidic residues" evidence="1">
    <location>
        <begin position="108"/>
        <end position="125"/>
    </location>
</feature>
<dbReference type="Proteomes" id="UP001140949">
    <property type="component" value="Unassembled WGS sequence"/>
</dbReference>
<proteinExistence type="predicted"/>
<keyword evidence="2" id="KW-0812">Transmembrane</keyword>
<feature type="compositionally biased region" description="Pro residues" evidence="1">
    <location>
        <begin position="72"/>
        <end position="96"/>
    </location>
</feature>
<organism evidence="4 5">
    <name type="scientific">Iris pallida</name>
    <name type="common">Sweet iris</name>
    <dbReference type="NCBI Taxonomy" id="29817"/>
    <lineage>
        <taxon>Eukaryota</taxon>
        <taxon>Viridiplantae</taxon>
        <taxon>Streptophyta</taxon>
        <taxon>Embryophyta</taxon>
        <taxon>Tracheophyta</taxon>
        <taxon>Spermatophyta</taxon>
        <taxon>Magnoliopsida</taxon>
        <taxon>Liliopsida</taxon>
        <taxon>Asparagales</taxon>
        <taxon>Iridaceae</taxon>
        <taxon>Iridoideae</taxon>
        <taxon>Irideae</taxon>
        <taxon>Iris</taxon>
    </lineage>
</organism>
<keyword evidence="2" id="KW-1133">Transmembrane helix</keyword>
<reference evidence="4" key="1">
    <citation type="journal article" date="2023" name="GigaByte">
        <title>Genome assembly of the bearded iris, Iris pallida Lam.</title>
        <authorList>
            <person name="Bruccoleri R.E."/>
            <person name="Oakeley E.J."/>
            <person name="Faust A.M.E."/>
            <person name="Altorfer M."/>
            <person name="Dessus-Babus S."/>
            <person name="Burckhardt D."/>
            <person name="Oertli M."/>
            <person name="Naumann U."/>
            <person name="Petersen F."/>
            <person name="Wong J."/>
        </authorList>
    </citation>
    <scope>NUCLEOTIDE SEQUENCE</scope>
    <source>
        <strain evidence="4">GSM-AAB239-AS_SAM_17_03QT</strain>
    </source>
</reference>
<reference evidence="4" key="2">
    <citation type="submission" date="2023-04" db="EMBL/GenBank/DDBJ databases">
        <authorList>
            <person name="Bruccoleri R.E."/>
            <person name="Oakeley E.J."/>
            <person name="Faust A.-M."/>
            <person name="Dessus-Babus S."/>
            <person name="Altorfer M."/>
            <person name="Burckhardt D."/>
            <person name="Oertli M."/>
            <person name="Naumann U."/>
            <person name="Petersen F."/>
            <person name="Wong J."/>
        </authorList>
    </citation>
    <scope>NUCLEOTIDE SEQUENCE</scope>
    <source>
        <strain evidence="4">GSM-AAB239-AS_SAM_17_03QT</strain>
        <tissue evidence="4">Leaf</tissue>
    </source>
</reference>
<evidence type="ECO:0000313" key="3">
    <source>
        <dbReference type="EMBL" id="KAJ6800197.1"/>
    </source>
</evidence>
<dbReference type="AlphaFoldDB" id="A0AAX6HVR8"/>
<dbReference type="PANTHER" id="PTHR37222:SF1">
    <property type="entry name" value="OS02G0718000 PROTEIN"/>
    <property type="match status" value="1"/>
</dbReference>
<dbReference type="PANTHER" id="PTHR37222">
    <property type="entry name" value="OS02G0718000 PROTEIN"/>
    <property type="match status" value="1"/>
</dbReference>
<sequence>MAAASLSCRLSSRLLPLLQNPNPNFNSFLLLHHRSLKTLHSPIPTPHPFFHHHHHHHHFHLTLTRHFSTQTPPNPNPNPNPTEIPTQNPNPNPNPTENPAQNPSPHFKHQEIEGPTVDRDASSLAEETRQVLDTLSRSLFRLSNTLALLGVAHLGLGAYVAYSASSPAEVMVQGLAAFAFPFTAAFLVRSCLMWTIFFRQMEELGRLQILTLALQVSKSLNVLVVRIGVVSVYCMLGISAAALITPWLR</sequence>
<evidence type="ECO:0000256" key="2">
    <source>
        <dbReference type="SAM" id="Phobius"/>
    </source>
</evidence>
<evidence type="ECO:0000313" key="4">
    <source>
        <dbReference type="EMBL" id="KAJ6845179.1"/>
    </source>
</evidence>
<accession>A0AAX6HVR8</accession>
<dbReference type="EMBL" id="JANAVB010006394">
    <property type="protein sequence ID" value="KAJ6845179.1"/>
    <property type="molecule type" value="Genomic_DNA"/>
</dbReference>